<evidence type="ECO:0000259" key="3">
    <source>
        <dbReference type="Pfam" id="PF13359"/>
    </source>
</evidence>
<feature type="non-terminal residue" evidence="4">
    <location>
        <position position="1"/>
    </location>
</feature>
<evidence type="ECO:0000313" key="4">
    <source>
        <dbReference type="EMBL" id="GFG30530.1"/>
    </source>
</evidence>
<accession>A0A6L2PGD9</accession>
<reference evidence="5" key="1">
    <citation type="submission" date="2020-01" db="EMBL/GenBank/DDBJ databases">
        <title>Draft genome sequence of the Termite Coptotermes fromosanus.</title>
        <authorList>
            <person name="Itakura S."/>
            <person name="Yosikawa Y."/>
            <person name="Umezawa K."/>
        </authorList>
    </citation>
    <scope>NUCLEOTIDE SEQUENCE [LARGE SCALE GENOMIC DNA]</scope>
</reference>
<dbReference type="AlphaFoldDB" id="A0A6L2PGD9"/>
<proteinExistence type="predicted"/>
<protein>
    <recommendedName>
        <fullName evidence="3">DDE Tnp4 domain-containing protein</fullName>
    </recommendedName>
</protein>
<organism evidence="4 5">
    <name type="scientific">Coptotermes formosanus</name>
    <name type="common">Formosan subterranean termite</name>
    <dbReference type="NCBI Taxonomy" id="36987"/>
    <lineage>
        <taxon>Eukaryota</taxon>
        <taxon>Metazoa</taxon>
        <taxon>Ecdysozoa</taxon>
        <taxon>Arthropoda</taxon>
        <taxon>Hexapoda</taxon>
        <taxon>Insecta</taxon>
        <taxon>Pterygota</taxon>
        <taxon>Neoptera</taxon>
        <taxon>Polyneoptera</taxon>
        <taxon>Dictyoptera</taxon>
        <taxon>Blattodea</taxon>
        <taxon>Blattoidea</taxon>
        <taxon>Termitoidae</taxon>
        <taxon>Rhinotermitidae</taxon>
        <taxon>Coptotermes</taxon>
    </lineage>
</organism>
<keyword evidence="2" id="KW-0479">Metal-binding</keyword>
<comment type="cofactor">
    <cofactor evidence="1">
        <name>a divalent metal cation</name>
        <dbReference type="ChEBI" id="CHEBI:60240"/>
    </cofactor>
</comment>
<dbReference type="Pfam" id="PF13359">
    <property type="entry name" value="DDE_Tnp_4"/>
    <property type="match status" value="1"/>
</dbReference>
<gene>
    <name evidence="4" type="ORF">Cfor_05825</name>
</gene>
<evidence type="ECO:0000256" key="1">
    <source>
        <dbReference type="ARBA" id="ARBA00001968"/>
    </source>
</evidence>
<name>A0A6L2PGD9_COPFO</name>
<dbReference type="OrthoDB" id="652136at2759"/>
<feature type="domain" description="DDE Tnp4" evidence="3">
    <location>
        <begin position="2"/>
        <end position="73"/>
    </location>
</feature>
<evidence type="ECO:0000313" key="5">
    <source>
        <dbReference type="Proteomes" id="UP000502823"/>
    </source>
</evidence>
<dbReference type="GO" id="GO:0046872">
    <property type="term" value="F:metal ion binding"/>
    <property type="evidence" value="ECO:0007669"/>
    <property type="project" value="UniProtKB-KW"/>
</dbReference>
<keyword evidence="5" id="KW-1185">Reference proteome</keyword>
<dbReference type="InterPro" id="IPR027806">
    <property type="entry name" value="HARBI1_dom"/>
</dbReference>
<sequence length="157" mass="17563">EAFGLSTNLLRPYQGKNSSKKKRIFNHRLCRAGRFIKCTLGTLSNKWRILHRPVNVSIDFAEGTVTASRALHNFVGEKDGYNSDRTLYAEGLVVGTPNSLPQQAGRSANYVRDHFANYFVSSEGEVHANMIKCRGTGVDNARLGFLQRVFLLTNLVM</sequence>
<dbReference type="Proteomes" id="UP000502823">
    <property type="component" value="Unassembled WGS sequence"/>
</dbReference>
<dbReference type="InParanoid" id="A0A6L2PGD9"/>
<comment type="caution">
    <text evidence="4">The sequence shown here is derived from an EMBL/GenBank/DDBJ whole genome shotgun (WGS) entry which is preliminary data.</text>
</comment>
<evidence type="ECO:0000256" key="2">
    <source>
        <dbReference type="ARBA" id="ARBA00022723"/>
    </source>
</evidence>
<dbReference type="EMBL" id="BLKM01000232">
    <property type="protein sequence ID" value="GFG30530.1"/>
    <property type="molecule type" value="Genomic_DNA"/>
</dbReference>